<keyword evidence="7 10" id="KW-0472">Membrane</keyword>
<dbReference type="NCBIfam" id="TIGR00023">
    <property type="entry name" value="glycerol-3-phosphate 1-O-acyltransferase PlsY"/>
    <property type="match status" value="1"/>
</dbReference>
<comment type="catalytic activity">
    <reaction evidence="10">
        <text>an acyl phosphate + sn-glycerol 3-phosphate = a 1-acyl-sn-glycero-3-phosphate + phosphate</text>
        <dbReference type="Rhea" id="RHEA:34075"/>
        <dbReference type="ChEBI" id="CHEBI:43474"/>
        <dbReference type="ChEBI" id="CHEBI:57597"/>
        <dbReference type="ChEBI" id="CHEBI:57970"/>
        <dbReference type="ChEBI" id="CHEBI:59918"/>
        <dbReference type="EC" id="2.3.1.275"/>
    </reaction>
</comment>
<reference evidence="11" key="1">
    <citation type="journal article" date="2021" name="PeerJ">
        <title>Extensive microbial diversity within the chicken gut microbiome revealed by metagenomics and culture.</title>
        <authorList>
            <person name="Gilroy R."/>
            <person name="Ravi A."/>
            <person name="Getino M."/>
            <person name="Pursley I."/>
            <person name="Horton D.L."/>
            <person name="Alikhan N.F."/>
            <person name="Baker D."/>
            <person name="Gharbi K."/>
            <person name="Hall N."/>
            <person name="Watson M."/>
            <person name="Adriaenssens E.M."/>
            <person name="Foster-Nyarko E."/>
            <person name="Jarju S."/>
            <person name="Secka A."/>
            <person name="Antonio M."/>
            <person name="Oren A."/>
            <person name="Chaudhuri R.R."/>
            <person name="La Ragione R."/>
            <person name="Hildebrand F."/>
            <person name="Pallen M.J."/>
        </authorList>
    </citation>
    <scope>NUCLEOTIDE SEQUENCE</scope>
    <source>
        <strain evidence="11">CHK195-9823</strain>
    </source>
</reference>
<evidence type="ECO:0000256" key="8">
    <source>
        <dbReference type="ARBA" id="ARBA00023209"/>
    </source>
</evidence>
<name>A0A9D1PFQ7_9FIRM</name>
<dbReference type="Pfam" id="PF02660">
    <property type="entry name" value="G3P_acyltransf"/>
    <property type="match status" value="1"/>
</dbReference>
<keyword evidence="11" id="KW-0012">Acyltransferase</keyword>
<feature type="transmembrane region" description="Helical" evidence="10">
    <location>
        <begin position="143"/>
        <end position="162"/>
    </location>
</feature>
<evidence type="ECO:0000256" key="2">
    <source>
        <dbReference type="ARBA" id="ARBA00022516"/>
    </source>
</evidence>
<comment type="function">
    <text evidence="10">Catalyzes the transfer of an acyl group from acyl-phosphate (acyl-PO(4)) to glycerol-3-phosphate (G3P) to form lysophosphatidic acid (LPA). This enzyme utilizes acyl-phosphate as fatty acyl donor, but not acyl-CoA or acyl-ACP.</text>
</comment>
<feature type="transmembrane region" description="Helical" evidence="10">
    <location>
        <begin position="174"/>
        <end position="191"/>
    </location>
</feature>
<comment type="subunit">
    <text evidence="10">Probably interacts with PlsX.</text>
</comment>
<evidence type="ECO:0000256" key="4">
    <source>
        <dbReference type="ARBA" id="ARBA00022692"/>
    </source>
</evidence>
<evidence type="ECO:0000256" key="5">
    <source>
        <dbReference type="ARBA" id="ARBA00022989"/>
    </source>
</evidence>
<dbReference type="EMBL" id="DXIQ01000100">
    <property type="protein sequence ID" value="HIV40136.1"/>
    <property type="molecule type" value="Genomic_DNA"/>
</dbReference>
<comment type="pathway">
    <text evidence="10">Lipid metabolism; phospholipid metabolism.</text>
</comment>
<organism evidence="11 12">
    <name type="scientific">Candidatus Blautia stercorigallinarum</name>
    <dbReference type="NCBI Taxonomy" id="2838501"/>
    <lineage>
        <taxon>Bacteria</taxon>
        <taxon>Bacillati</taxon>
        <taxon>Bacillota</taxon>
        <taxon>Clostridia</taxon>
        <taxon>Lachnospirales</taxon>
        <taxon>Lachnospiraceae</taxon>
        <taxon>Blautia</taxon>
    </lineage>
</organism>
<keyword evidence="5 10" id="KW-1133">Transmembrane helix</keyword>
<dbReference type="AlphaFoldDB" id="A0A9D1PFQ7"/>
<dbReference type="PANTHER" id="PTHR30309">
    <property type="entry name" value="INNER MEMBRANE PROTEIN YGIH"/>
    <property type="match status" value="1"/>
</dbReference>
<feature type="transmembrane region" description="Helical" evidence="10">
    <location>
        <begin position="116"/>
        <end position="137"/>
    </location>
</feature>
<dbReference type="SMART" id="SM01207">
    <property type="entry name" value="G3P_acyltransf"/>
    <property type="match status" value="1"/>
</dbReference>
<evidence type="ECO:0000313" key="12">
    <source>
        <dbReference type="Proteomes" id="UP000886814"/>
    </source>
</evidence>
<gene>
    <name evidence="10 11" type="primary">plsY</name>
    <name evidence="11" type="ORF">H9747_14275</name>
</gene>
<dbReference type="HAMAP" id="MF_01043">
    <property type="entry name" value="PlsY"/>
    <property type="match status" value="1"/>
</dbReference>
<dbReference type="Proteomes" id="UP000886814">
    <property type="component" value="Unassembled WGS sequence"/>
</dbReference>
<keyword evidence="3 10" id="KW-0808">Transferase</keyword>
<proteinExistence type="inferred from homology"/>
<evidence type="ECO:0000256" key="3">
    <source>
        <dbReference type="ARBA" id="ARBA00022679"/>
    </source>
</evidence>
<evidence type="ECO:0000256" key="6">
    <source>
        <dbReference type="ARBA" id="ARBA00023098"/>
    </source>
</evidence>
<dbReference type="EC" id="2.3.1.275" evidence="10"/>
<evidence type="ECO:0000256" key="9">
    <source>
        <dbReference type="ARBA" id="ARBA00023264"/>
    </source>
</evidence>
<accession>A0A9D1PFQ7</accession>
<evidence type="ECO:0000256" key="1">
    <source>
        <dbReference type="ARBA" id="ARBA00022475"/>
    </source>
</evidence>
<dbReference type="InterPro" id="IPR003811">
    <property type="entry name" value="G3P_acylTferase_PlsY"/>
</dbReference>
<comment type="caution">
    <text evidence="11">The sequence shown here is derived from an EMBL/GenBank/DDBJ whole genome shotgun (WGS) entry which is preliminary data.</text>
</comment>
<reference evidence="11" key="2">
    <citation type="submission" date="2021-04" db="EMBL/GenBank/DDBJ databases">
        <authorList>
            <person name="Gilroy R."/>
        </authorList>
    </citation>
    <scope>NUCLEOTIDE SEQUENCE</scope>
    <source>
        <strain evidence="11">CHK195-9823</strain>
    </source>
</reference>
<keyword evidence="1 10" id="KW-1003">Cell membrane</keyword>
<sequence length="214" mass="23849">MLERIVCLAIGYVLGLFQTSYIYGRKQGIDIREHGSGNAGTTNAFRTMGKKAGALTLLGDILKCVLAMLIARLLFGGSFGDDIRLLELYAGAGCILGHNFPFYLKFKGGKGIAASVGLLLAFDWRIFLICAVVFFLLFFTTHYVSLCSLAGYLCFVVLLVIFGQTGMYPCTQPVLYEMYVVAFLLMVLAYWRHRQNIGRLLHGNENKIFLSKKR</sequence>
<feature type="transmembrane region" description="Helical" evidence="10">
    <location>
        <begin position="6"/>
        <end position="24"/>
    </location>
</feature>
<keyword evidence="4 10" id="KW-0812">Transmembrane</keyword>
<dbReference type="PANTHER" id="PTHR30309:SF0">
    <property type="entry name" value="GLYCEROL-3-PHOSPHATE ACYLTRANSFERASE-RELATED"/>
    <property type="match status" value="1"/>
</dbReference>
<evidence type="ECO:0000313" key="11">
    <source>
        <dbReference type="EMBL" id="HIV40136.1"/>
    </source>
</evidence>
<feature type="transmembrane region" description="Helical" evidence="10">
    <location>
        <begin position="54"/>
        <end position="74"/>
    </location>
</feature>
<evidence type="ECO:0000256" key="10">
    <source>
        <dbReference type="HAMAP-Rule" id="MF_01043"/>
    </source>
</evidence>
<protein>
    <recommendedName>
        <fullName evidence="10">Glycerol-3-phosphate acyltransferase</fullName>
    </recommendedName>
    <alternativeName>
        <fullName evidence="10">Acyl-PO4 G3P acyltransferase</fullName>
    </alternativeName>
    <alternativeName>
        <fullName evidence="10">Acyl-phosphate--glycerol-3-phosphate acyltransferase</fullName>
    </alternativeName>
    <alternativeName>
        <fullName evidence="10">G3P acyltransferase</fullName>
        <shortName evidence="10">GPAT</shortName>
        <ecNumber evidence="10">2.3.1.275</ecNumber>
    </alternativeName>
    <alternativeName>
        <fullName evidence="10">Lysophosphatidic acid synthase</fullName>
        <shortName evidence="10">LPA synthase</shortName>
    </alternativeName>
</protein>
<feature type="transmembrane region" description="Helical" evidence="10">
    <location>
        <begin position="86"/>
        <end position="104"/>
    </location>
</feature>
<dbReference type="GO" id="GO:0005886">
    <property type="term" value="C:plasma membrane"/>
    <property type="evidence" value="ECO:0007669"/>
    <property type="project" value="UniProtKB-SubCell"/>
</dbReference>
<dbReference type="GO" id="GO:0008654">
    <property type="term" value="P:phospholipid biosynthetic process"/>
    <property type="evidence" value="ECO:0007669"/>
    <property type="project" value="UniProtKB-UniRule"/>
</dbReference>
<evidence type="ECO:0000256" key="7">
    <source>
        <dbReference type="ARBA" id="ARBA00023136"/>
    </source>
</evidence>
<keyword evidence="2 10" id="KW-0444">Lipid biosynthesis</keyword>
<keyword evidence="8 10" id="KW-0594">Phospholipid biosynthesis</keyword>
<keyword evidence="6 10" id="KW-0443">Lipid metabolism</keyword>
<comment type="similarity">
    <text evidence="10">Belongs to the PlsY family.</text>
</comment>
<comment type="subcellular location">
    <subcellularLocation>
        <location evidence="10">Cell membrane</location>
        <topology evidence="10">Multi-pass membrane protein</topology>
    </subcellularLocation>
</comment>
<dbReference type="GO" id="GO:0043772">
    <property type="term" value="F:acyl-phosphate glycerol-3-phosphate acyltransferase activity"/>
    <property type="evidence" value="ECO:0007669"/>
    <property type="project" value="UniProtKB-UniRule"/>
</dbReference>
<keyword evidence="9 10" id="KW-1208">Phospholipid metabolism</keyword>